<evidence type="ECO:0000256" key="5">
    <source>
        <dbReference type="ARBA" id="ARBA00023266"/>
    </source>
</evidence>
<evidence type="ECO:0000313" key="9">
    <source>
        <dbReference type="EMBL" id="CUH82418.1"/>
    </source>
</evidence>
<evidence type="ECO:0000256" key="1">
    <source>
        <dbReference type="ARBA" id="ARBA00022679"/>
    </source>
</evidence>
<reference evidence="9 10" key="1">
    <citation type="submission" date="2015-09" db="EMBL/GenBank/DDBJ databases">
        <authorList>
            <consortium name="Swine Surveillance"/>
        </authorList>
    </citation>
    <scope>NUCLEOTIDE SEQUENCE [LARGE SCALE GENOMIC DNA]</scope>
    <source>
        <strain evidence="9 10">CECT 7648</strain>
    </source>
</reference>
<keyword evidence="2" id="KW-0547">Nucleotide-binding</keyword>
<dbReference type="PANTHER" id="PTHR10256:SF0">
    <property type="entry name" value="INACTIVE SELENIDE, WATER DIKINASE-LIKE PROTEIN-RELATED"/>
    <property type="match status" value="1"/>
</dbReference>
<protein>
    <submittedName>
        <fullName evidence="9">Selenide, water dikinase</fullName>
        <ecNumber evidence="9">2.7.9.3</ecNumber>
    </submittedName>
</protein>
<dbReference type="InterPro" id="IPR036188">
    <property type="entry name" value="FAD/NAD-bd_sf"/>
</dbReference>
<dbReference type="InterPro" id="IPR016188">
    <property type="entry name" value="PurM-like_N"/>
</dbReference>
<dbReference type="Gene3D" id="3.90.650.10">
    <property type="entry name" value="PurM-like C-terminal domain"/>
    <property type="match status" value="1"/>
</dbReference>
<dbReference type="InterPro" id="IPR036921">
    <property type="entry name" value="PurM-like_N_sf"/>
</dbReference>
<dbReference type="GO" id="GO:0016491">
    <property type="term" value="F:oxidoreductase activity"/>
    <property type="evidence" value="ECO:0007669"/>
    <property type="project" value="InterPro"/>
</dbReference>
<name>A0A0P1GJV3_9RHOB</name>
<dbReference type="NCBIfam" id="TIGR00476">
    <property type="entry name" value="selD"/>
    <property type="match status" value="1"/>
</dbReference>
<proteinExistence type="predicted"/>
<dbReference type="AlphaFoldDB" id="A0A0P1GJV3"/>
<dbReference type="InterPro" id="IPR004536">
    <property type="entry name" value="SPS/SelD"/>
</dbReference>
<feature type="domain" description="FAD/NAD(P)-binding" evidence="8">
    <location>
        <begin position="11"/>
        <end position="299"/>
    </location>
</feature>
<keyword evidence="3 9" id="KW-0418">Kinase</keyword>
<dbReference type="SUPFAM" id="SSF55326">
    <property type="entry name" value="PurM N-terminal domain-like"/>
    <property type="match status" value="1"/>
</dbReference>
<dbReference type="EC" id="2.7.9.3" evidence="9"/>
<evidence type="ECO:0000259" key="7">
    <source>
        <dbReference type="Pfam" id="PF02769"/>
    </source>
</evidence>
<dbReference type="PRINTS" id="PR00368">
    <property type="entry name" value="FADPNR"/>
</dbReference>
<dbReference type="Pfam" id="PF00586">
    <property type="entry name" value="AIRS"/>
    <property type="match status" value="1"/>
</dbReference>
<keyword evidence="5" id="KW-0711">Selenium</keyword>
<dbReference type="GO" id="GO:0016260">
    <property type="term" value="P:selenocysteine biosynthetic process"/>
    <property type="evidence" value="ECO:0007669"/>
    <property type="project" value="TreeGrafter"/>
</dbReference>
<dbReference type="SUPFAM" id="SSF51905">
    <property type="entry name" value="FAD/NAD(P)-binding domain"/>
    <property type="match status" value="2"/>
</dbReference>
<evidence type="ECO:0000259" key="6">
    <source>
        <dbReference type="Pfam" id="PF00586"/>
    </source>
</evidence>
<dbReference type="SUPFAM" id="SSF56042">
    <property type="entry name" value="PurM C-terminal domain-like"/>
    <property type="match status" value="1"/>
</dbReference>
<dbReference type="OrthoDB" id="9767928at2"/>
<gene>
    <name evidence="9" type="primary">selD</name>
    <name evidence="9" type="ORF">TRN7648_03959</name>
</gene>
<dbReference type="Pfam" id="PF07992">
    <property type="entry name" value="Pyr_redox_2"/>
    <property type="match status" value="1"/>
</dbReference>
<feature type="domain" description="PurM-like N-terminal" evidence="6">
    <location>
        <begin position="426"/>
        <end position="534"/>
    </location>
</feature>
<dbReference type="InterPro" id="IPR017584">
    <property type="entry name" value="Pyridine_nucleo_diS_OxRdtase_N"/>
</dbReference>
<dbReference type="InterPro" id="IPR023753">
    <property type="entry name" value="FAD/NAD-binding_dom"/>
</dbReference>
<keyword evidence="4" id="KW-0067">ATP-binding</keyword>
<dbReference type="CDD" id="cd02195">
    <property type="entry name" value="SelD"/>
    <property type="match status" value="1"/>
</dbReference>
<evidence type="ECO:0000256" key="4">
    <source>
        <dbReference type="ARBA" id="ARBA00022840"/>
    </source>
</evidence>
<sequence length="715" mass="74878">MRSTTLPDTRDLVLIGGGHTHALVLRMWGMKPLPGVRVTVINPGPTAPYSGMLPGHLAGHYTRDALDIDLVKLARFAGARIIDGAASDIDTTAKTVTVPGRPAIAFDIASIDVGINSELPSLPGFSEYGVAAKPLGKFAKSWNDYLMGANADSAAVIGGGVAGVEIALAFAHALPSSANVTLIERGTLLAGLPSRTADRLRATLARENVTIHENTSVTQIRAGQVITDKGVIDAGFICGATGARPHDWIAALDLAQTDGFIDIGPDLRSSHPDIFAVGDCAHMTATPRPKAGVYAVRQAPTLLHNLKVALSEQGRAKSYRPQRDYLKLISLGRKSAMADKFGLTLSGPLLWRWKNHIDQKFMNMFRDLPQMAPSPLPAFHAAGMADAIGPKPMCGGCGSKLGQGALDQTLTCLAPAHRDDILQLPGDDAAYLRVGGARQVISTDHLRSMIEDPVVMTRIAAIHALGDVWAMGAKPQAVTTNIILPRLSKQLAARSFSEIMATAQEVITEAGAQIVGGHTTLGAELTLGFTITGLCDAEPITLAGAQPGDTIILTKPIGSGVVMAAEMAGSAKGDWVMDTLDLMMQPQGRASEILSKANAMTDVTGFGLVGHVNNICKASGVGARLDLDAIPVMPGALELSQDGVRSTLYPDNRQVLPALAEDARIALLFDPQTAGGLLACVSGNPQDLLRQLASAGYTAAIIGEITDKAGQIDVA</sequence>
<dbReference type="Gene3D" id="3.50.50.100">
    <property type="match status" value="1"/>
</dbReference>
<dbReference type="Gene3D" id="3.30.1330.10">
    <property type="entry name" value="PurM-like, N-terminal domain"/>
    <property type="match status" value="1"/>
</dbReference>
<dbReference type="RefSeq" id="WP_058249311.1">
    <property type="nucleotide sequence ID" value="NZ_CYSE01000013.1"/>
</dbReference>
<accession>A0A0P1GJV3</accession>
<dbReference type="InterPro" id="IPR010918">
    <property type="entry name" value="PurM-like_C_dom"/>
</dbReference>
<dbReference type="STRING" id="441103.TRN7648_03959"/>
<evidence type="ECO:0000259" key="8">
    <source>
        <dbReference type="Pfam" id="PF07992"/>
    </source>
</evidence>
<evidence type="ECO:0000313" key="10">
    <source>
        <dbReference type="Proteomes" id="UP000054935"/>
    </source>
</evidence>
<evidence type="ECO:0000256" key="3">
    <source>
        <dbReference type="ARBA" id="ARBA00022777"/>
    </source>
</evidence>
<dbReference type="GO" id="GO:0005524">
    <property type="term" value="F:ATP binding"/>
    <property type="evidence" value="ECO:0007669"/>
    <property type="project" value="UniProtKB-KW"/>
</dbReference>
<dbReference type="Proteomes" id="UP000054935">
    <property type="component" value="Unassembled WGS sequence"/>
</dbReference>
<keyword evidence="10" id="KW-1185">Reference proteome</keyword>
<feature type="domain" description="PurM-like C-terminal" evidence="7">
    <location>
        <begin position="546"/>
        <end position="709"/>
    </location>
</feature>
<dbReference type="EMBL" id="CYSE01000013">
    <property type="protein sequence ID" value="CUH82418.1"/>
    <property type="molecule type" value="Genomic_DNA"/>
</dbReference>
<organism evidence="9 10">
    <name type="scientific">Tropicibacter naphthalenivorans</name>
    <dbReference type="NCBI Taxonomy" id="441103"/>
    <lineage>
        <taxon>Bacteria</taxon>
        <taxon>Pseudomonadati</taxon>
        <taxon>Pseudomonadota</taxon>
        <taxon>Alphaproteobacteria</taxon>
        <taxon>Rhodobacterales</taxon>
        <taxon>Roseobacteraceae</taxon>
        <taxon>Tropicibacter</taxon>
    </lineage>
</organism>
<dbReference type="GO" id="GO:0004756">
    <property type="term" value="F:selenide, water dikinase activity"/>
    <property type="evidence" value="ECO:0007669"/>
    <property type="project" value="UniProtKB-EC"/>
</dbReference>
<dbReference type="NCBIfam" id="TIGR03169">
    <property type="entry name" value="Nterm_to_SelD"/>
    <property type="match status" value="1"/>
</dbReference>
<dbReference type="GO" id="GO:0005737">
    <property type="term" value="C:cytoplasm"/>
    <property type="evidence" value="ECO:0007669"/>
    <property type="project" value="TreeGrafter"/>
</dbReference>
<evidence type="ECO:0000256" key="2">
    <source>
        <dbReference type="ARBA" id="ARBA00022741"/>
    </source>
</evidence>
<dbReference type="Pfam" id="PF02769">
    <property type="entry name" value="AIRS_C"/>
    <property type="match status" value="1"/>
</dbReference>
<dbReference type="InterPro" id="IPR036676">
    <property type="entry name" value="PurM-like_C_sf"/>
</dbReference>
<dbReference type="PANTHER" id="PTHR10256">
    <property type="entry name" value="SELENIDE, WATER DIKINASE"/>
    <property type="match status" value="1"/>
</dbReference>
<keyword evidence="1 9" id="KW-0808">Transferase</keyword>